<feature type="transmembrane region" description="Helical" evidence="2">
    <location>
        <begin position="88"/>
        <end position="106"/>
    </location>
</feature>
<reference evidence="3" key="2">
    <citation type="submission" date="2023-05" db="EMBL/GenBank/DDBJ databases">
        <authorList>
            <consortium name="Lawrence Berkeley National Laboratory"/>
            <person name="Steindorff A."/>
            <person name="Hensen N."/>
            <person name="Bonometti L."/>
            <person name="Westerberg I."/>
            <person name="Brannstrom I.O."/>
            <person name="Guillou S."/>
            <person name="Cros-Aarteil S."/>
            <person name="Calhoun S."/>
            <person name="Haridas S."/>
            <person name="Kuo A."/>
            <person name="Mondo S."/>
            <person name="Pangilinan J."/>
            <person name="Riley R."/>
            <person name="Labutti K."/>
            <person name="Andreopoulos B."/>
            <person name="Lipzen A."/>
            <person name="Chen C."/>
            <person name="Yanf M."/>
            <person name="Daum C."/>
            <person name="Ng V."/>
            <person name="Clum A."/>
            <person name="Ohm R."/>
            <person name="Martin F."/>
            <person name="Silar P."/>
            <person name="Natvig D."/>
            <person name="Lalanne C."/>
            <person name="Gautier V."/>
            <person name="Ament-Velasquez S.L."/>
            <person name="Kruys A."/>
            <person name="Hutchinson M.I."/>
            <person name="Powell A.J."/>
            <person name="Barry K."/>
            <person name="Miller A.N."/>
            <person name="Grigoriev I.V."/>
            <person name="Debuchy R."/>
            <person name="Gladieux P."/>
            <person name="Thoren M.H."/>
            <person name="Johannesson H."/>
        </authorList>
    </citation>
    <scope>NUCLEOTIDE SEQUENCE</scope>
    <source>
        <strain evidence="3">CBS 315.58</strain>
    </source>
</reference>
<dbReference type="Proteomes" id="UP001303160">
    <property type="component" value="Unassembled WGS sequence"/>
</dbReference>
<keyword evidence="2" id="KW-0812">Transmembrane</keyword>
<protein>
    <submittedName>
        <fullName evidence="3">Uncharacterized protein</fullName>
    </submittedName>
</protein>
<feature type="region of interest" description="Disordered" evidence="1">
    <location>
        <begin position="1"/>
        <end position="43"/>
    </location>
</feature>
<organism evidence="3 4">
    <name type="scientific">Triangularia verruculosa</name>
    <dbReference type="NCBI Taxonomy" id="2587418"/>
    <lineage>
        <taxon>Eukaryota</taxon>
        <taxon>Fungi</taxon>
        <taxon>Dikarya</taxon>
        <taxon>Ascomycota</taxon>
        <taxon>Pezizomycotina</taxon>
        <taxon>Sordariomycetes</taxon>
        <taxon>Sordariomycetidae</taxon>
        <taxon>Sordariales</taxon>
        <taxon>Podosporaceae</taxon>
        <taxon>Triangularia</taxon>
    </lineage>
</organism>
<dbReference type="AlphaFoldDB" id="A0AAN6XAK6"/>
<comment type="caution">
    <text evidence="3">The sequence shown here is derived from an EMBL/GenBank/DDBJ whole genome shotgun (WGS) entry which is preliminary data.</text>
</comment>
<reference evidence="3" key="1">
    <citation type="journal article" date="2023" name="Mol. Phylogenet. Evol.">
        <title>Genome-scale phylogeny and comparative genomics of the fungal order Sordariales.</title>
        <authorList>
            <person name="Hensen N."/>
            <person name="Bonometti L."/>
            <person name="Westerberg I."/>
            <person name="Brannstrom I.O."/>
            <person name="Guillou S."/>
            <person name="Cros-Aarteil S."/>
            <person name="Calhoun S."/>
            <person name="Haridas S."/>
            <person name="Kuo A."/>
            <person name="Mondo S."/>
            <person name="Pangilinan J."/>
            <person name="Riley R."/>
            <person name="LaButti K."/>
            <person name="Andreopoulos B."/>
            <person name="Lipzen A."/>
            <person name="Chen C."/>
            <person name="Yan M."/>
            <person name="Daum C."/>
            <person name="Ng V."/>
            <person name="Clum A."/>
            <person name="Steindorff A."/>
            <person name="Ohm R.A."/>
            <person name="Martin F."/>
            <person name="Silar P."/>
            <person name="Natvig D.O."/>
            <person name="Lalanne C."/>
            <person name="Gautier V."/>
            <person name="Ament-Velasquez S.L."/>
            <person name="Kruys A."/>
            <person name="Hutchinson M.I."/>
            <person name="Powell A.J."/>
            <person name="Barry K."/>
            <person name="Miller A.N."/>
            <person name="Grigoriev I.V."/>
            <person name="Debuchy R."/>
            <person name="Gladieux P."/>
            <person name="Hiltunen Thoren M."/>
            <person name="Johannesson H."/>
        </authorList>
    </citation>
    <scope>NUCLEOTIDE SEQUENCE</scope>
    <source>
        <strain evidence="3">CBS 315.58</strain>
    </source>
</reference>
<evidence type="ECO:0000256" key="2">
    <source>
        <dbReference type="SAM" id="Phobius"/>
    </source>
</evidence>
<evidence type="ECO:0000256" key="1">
    <source>
        <dbReference type="SAM" id="MobiDB-lite"/>
    </source>
</evidence>
<gene>
    <name evidence="3" type="ORF">QBC40DRAFT_286259</name>
</gene>
<keyword evidence="4" id="KW-1185">Reference proteome</keyword>
<sequence>MNLGRRISYNEFERNGSHSAADPRFTKNRIHTTPPPSVSNTNQKLEQTPILDSDFWAVFPWRGSIAVITLPSFERRPRFNSWPTTQRFLISSVGFSFPFLEVYFLIELGMFDGVEKYGLEYHLFIYLVWALMWVFLTRKGWGCNEEWKHDGDVKTWW</sequence>
<proteinExistence type="predicted"/>
<evidence type="ECO:0000313" key="4">
    <source>
        <dbReference type="Proteomes" id="UP001303160"/>
    </source>
</evidence>
<keyword evidence="2" id="KW-0472">Membrane</keyword>
<evidence type="ECO:0000313" key="3">
    <source>
        <dbReference type="EMBL" id="KAK4197040.1"/>
    </source>
</evidence>
<feature type="transmembrane region" description="Helical" evidence="2">
    <location>
        <begin position="118"/>
        <end position="136"/>
    </location>
</feature>
<name>A0AAN6XAK6_9PEZI</name>
<keyword evidence="2" id="KW-1133">Transmembrane helix</keyword>
<accession>A0AAN6XAK6</accession>
<dbReference type="EMBL" id="MU863971">
    <property type="protein sequence ID" value="KAK4197040.1"/>
    <property type="molecule type" value="Genomic_DNA"/>
</dbReference>